<dbReference type="AlphaFoldDB" id="A0A0W8F3M5"/>
<feature type="region of interest" description="Disordered" evidence="1">
    <location>
        <begin position="1"/>
        <end position="45"/>
    </location>
</feature>
<accession>A0A0W8F3M5</accession>
<name>A0A0W8F3M5_9ZZZZ</name>
<evidence type="ECO:0000313" key="2">
    <source>
        <dbReference type="EMBL" id="KUG15425.1"/>
    </source>
</evidence>
<sequence>MAPDQDTDAGAKNIVSDPRNAGIRVSPVPFRAGHAEDGGWGGSDG</sequence>
<organism evidence="2">
    <name type="scientific">hydrocarbon metagenome</name>
    <dbReference type="NCBI Taxonomy" id="938273"/>
    <lineage>
        <taxon>unclassified sequences</taxon>
        <taxon>metagenomes</taxon>
        <taxon>ecological metagenomes</taxon>
    </lineage>
</organism>
<reference evidence="2" key="1">
    <citation type="journal article" date="2015" name="Proc. Natl. Acad. Sci. U.S.A.">
        <title>Networks of energetic and metabolic interactions define dynamics in microbial communities.</title>
        <authorList>
            <person name="Embree M."/>
            <person name="Liu J.K."/>
            <person name="Al-Bassam M.M."/>
            <person name="Zengler K."/>
        </authorList>
    </citation>
    <scope>NUCLEOTIDE SEQUENCE</scope>
</reference>
<dbReference type="EMBL" id="LNQE01001557">
    <property type="protein sequence ID" value="KUG15425.1"/>
    <property type="molecule type" value="Genomic_DNA"/>
</dbReference>
<proteinExistence type="predicted"/>
<gene>
    <name evidence="2" type="ORF">ASZ90_014916</name>
</gene>
<evidence type="ECO:0000256" key="1">
    <source>
        <dbReference type="SAM" id="MobiDB-lite"/>
    </source>
</evidence>
<comment type="caution">
    <text evidence="2">The sequence shown here is derived from an EMBL/GenBank/DDBJ whole genome shotgun (WGS) entry which is preliminary data.</text>
</comment>
<protein>
    <submittedName>
        <fullName evidence="2">Uncharacterized protein</fullName>
    </submittedName>
</protein>